<dbReference type="STRING" id="419479.SAMN04488563_5024"/>
<keyword evidence="1" id="KW-0808">Transferase</keyword>
<dbReference type="Pfam" id="PF00583">
    <property type="entry name" value="Acetyltransf_1"/>
    <property type="match status" value="1"/>
</dbReference>
<organism evidence="4 5">
    <name type="scientific">Jiangella alkaliphila</name>
    <dbReference type="NCBI Taxonomy" id="419479"/>
    <lineage>
        <taxon>Bacteria</taxon>
        <taxon>Bacillati</taxon>
        <taxon>Actinomycetota</taxon>
        <taxon>Actinomycetes</taxon>
        <taxon>Jiangellales</taxon>
        <taxon>Jiangellaceae</taxon>
        <taxon>Jiangella</taxon>
    </lineage>
</organism>
<dbReference type="GO" id="GO:0005840">
    <property type="term" value="C:ribosome"/>
    <property type="evidence" value="ECO:0007669"/>
    <property type="project" value="UniProtKB-KW"/>
</dbReference>
<dbReference type="AlphaFoldDB" id="A0A1H2L4G9"/>
<keyword evidence="4" id="KW-0689">Ribosomal protein</keyword>
<dbReference type="OrthoDB" id="70840at2"/>
<dbReference type="Proteomes" id="UP000182977">
    <property type="component" value="Chromosome I"/>
</dbReference>
<keyword evidence="2" id="KW-0012">Acyltransferase</keyword>
<keyword evidence="4" id="KW-0687">Ribonucleoprotein</keyword>
<protein>
    <submittedName>
        <fullName evidence="4">Ribosomal protein S18 acetylase RimI</fullName>
    </submittedName>
</protein>
<dbReference type="CDD" id="cd04301">
    <property type="entry name" value="NAT_SF"/>
    <property type="match status" value="1"/>
</dbReference>
<dbReference type="PANTHER" id="PTHR43877:SF2">
    <property type="entry name" value="AMINOALKYLPHOSPHONATE N-ACETYLTRANSFERASE-RELATED"/>
    <property type="match status" value="1"/>
</dbReference>
<accession>A0A1H2L4G9</accession>
<dbReference type="InterPro" id="IPR016181">
    <property type="entry name" value="Acyl_CoA_acyltransferase"/>
</dbReference>
<proteinExistence type="predicted"/>
<reference evidence="5" key="1">
    <citation type="submission" date="2016-10" db="EMBL/GenBank/DDBJ databases">
        <authorList>
            <person name="Varghese N."/>
            <person name="Submissions S."/>
        </authorList>
    </citation>
    <scope>NUCLEOTIDE SEQUENCE [LARGE SCALE GENOMIC DNA]</scope>
    <source>
        <strain evidence="5">DSM 45079</strain>
    </source>
</reference>
<dbReference type="SUPFAM" id="SSF55729">
    <property type="entry name" value="Acyl-CoA N-acyltransferases (Nat)"/>
    <property type="match status" value="1"/>
</dbReference>
<dbReference type="GO" id="GO:0016747">
    <property type="term" value="F:acyltransferase activity, transferring groups other than amino-acyl groups"/>
    <property type="evidence" value="ECO:0007669"/>
    <property type="project" value="InterPro"/>
</dbReference>
<dbReference type="PANTHER" id="PTHR43877">
    <property type="entry name" value="AMINOALKYLPHOSPHONATE N-ACETYLTRANSFERASE-RELATED-RELATED"/>
    <property type="match status" value="1"/>
</dbReference>
<dbReference type="PROSITE" id="PS51186">
    <property type="entry name" value="GNAT"/>
    <property type="match status" value="1"/>
</dbReference>
<gene>
    <name evidence="4" type="ORF">SAMN04488563_5024</name>
</gene>
<sequence>MEIRATDPESDLARRCLSAFADELRVRFPEGFDDGDLVAARELVPPGGVLLVATADRGTGLACGAVRTIAPATGELRHMWVHPDARGQGLGRRLLGELEAHATTLGLTTLKLGTHAVLTEAVQLYRSAGYAGVEPYGDTPHVHHWFAKQLTQAADAP</sequence>
<dbReference type="InterPro" id="IPR000182">
    <property type="entry name" value="GNAT_dom"/>
</dbReference>
<name>A0A1H2L4G9_9ACTN</name>
<evidence type="ECO:0000259" key="3">
    <source>
        <dbReference type="PROSITE" id="PS51186"/>
    </source>
</evidence>
<dbReference type="Gene3D" id="3.40.630.30">
    <property type="match status" value="1"/>
</dbReference>
<evidence type="ECO:0000256" key="1">
    <source>
        <dbReference type="ARBA" id="ARBA00022679"/>
    </source>
</evidence>
<evidence type="ECO:0000256" key="2">
    <source>
        <dbReference type="ARBA" id="ARBA00023315"/>
    </source>
</evidence>
<evidence type="ECO:0000313" key="4">
    <source>
        <dbReference type="EMBL" id="SDU75714.1"/>
    </source>
</evidence>
<feature type="domain" description="N-acetyltransferase" evidence="3">
    <location>
        <begin position="1"/>
        <end position="151"/>
    </location>
</feature>
<dbReference type="EMBL" id="LT629791">
    <property type="protein sequence ID" value="SDU75714.1"/>
    <property type="molecule type" value="Genomic_DNA"/>
</dbReference>
<dbReference type="RefSeq" id="WP_052762274.1">
    <property type="nucleotide sequence ID" value="NZ_KQ061222.1"/>
</dbReference>
<keyword evidence="5" id="KW-1185">Reference proteome</keyword>
<dbReference type="InterPro" id="IPR050832">
    <property type="entry name" value="Bact_Acetyltransf"/>
</dbReference>
<evidence type="ECO:0000313" key="5">
    <source>
        <dbReference type="Proteomes" id="UP000182977"/>
    </source>
</evidence>